<evidence type="ECO:0000256" key="2">
    <source>
        <dbReference type="ARBA" id="ARBA00012438"/>
    </source>
</evidence>
<evidence type="ECO:0000313" key="12">
    <source>
        <dbReference type="EMBL" id="RRQ22137.1"/>
    </source>
</evidence>
<dbReference type="InterPro" id="IPR003661">
    <property type="entry name" value="HisK_dim/P_dom"/>
</dbReference>
<dbReference type="InterPro" id="IPR035965">
    <property type="entry name" value="PAS-like_dom_sf"/>
</dbReference>
<proteinExistence type="predicted"/>
<dbReference type="Pfam" id="PF02518">
    <property type="entry name" value="HATPase_c"/>
    <property type="match status" value="1"/>
</dbReference>
<dbReference type="Gene3D" id="3.30.565.10">
    <property type="entry name" value="Histidine kinase-like ATPase, C-terminal domain"/>
    <property type="match status" value="1"/>
</dbReference>
<gene>
    <name evidence="12" type="ORF">D6C00_09355</name>
</gene>
<dbReference type="SMART" id="SM00091">
    <property type="entry name" value="PAS"/>
    <property type="match status" value="1"/>
</dbReference>
<organism evidence="12 13">
    <name type="scientific">Thiohalobacter thiocyanaticus</name>
    <dbReference type="NCBI Taxonomy" id="585455"/>
    <lineage>
        <taxon>Bacteria</taxon>
        <taxon>Pseudomonadati</taxon>
        <taxon>Pseudomonadota</taxon>
        <taxon>Gammaproteobacteria</taxon>
        <taxon>Thiohalobacterales</taxon>
        <taxon>Thiohalobacteraceae</taxon>
        <taxon>Thiohalobacter</taxon>
    </lineage>
</organism>
<keyword evidence="3" id="KW-0597">Phosphoprotein</keyword>
<evidence type="ECO:0000313" key="13">
    <source>
        <dbReference type="Proteomes" id="UP000287798"/>
    </source>
</evidence>
<dbReference type="PANTHER" id="PTHR43065:SF10">
    <property type="entry name" value="PEROXIDE STRESS-ACTIVATED HISTIDINE KINASE MAK3"/>
    <property type="match status" value="1"/>
</dbReference>
<reference evidence="12 13" key="1">
    <citation type="journal article" date="2010" name="Int. J. Syst. Evol. Microbiol.">
        <title>Thiohalobacter thiocyanaticus gen. nov., sp. nov., a moderately halophilic, sulfur-oxidizing gammaproteobacterium from hypersaline lakes, that utilizes thiocyanate.</title>
        <authorList>
            <person name="Sorokin D.Y."/>
            <person name="Kovaleva O.L."/>
            <person name="Tourova T.P."/>
            <person name="Muyzer G."/>
        </authorList>
    </citation>
    <scope>NUCLEOTIDE SEQUENCE [LARGE SCALE GENOMIC DNA]</scope>
    <source>
        <strain evidence="12 13">Hrh1</strain>
    </source>
</reference>
<accession>A0A426QKB1</accession>
<dbReference type="Pfam" id="PF00989">
    <property type="entry name" value="PAS"/>
    <property type="match status" value="1"/>
</dbReference>
<dbReference type="EMBL" id="QZMU01000001">
    <property type="protein sequence ID" value="RRQ22137.1"/>
    <property type="molecule type" value="Genomic_DNA"/>
</dbReference>
<dbReference type="SUPFAM" id="SSF55874">
    <property type="entry name" value="ATPase domain of HSP90 chaperone/DNA topoisomerase II/histidine kinase"/>
    <property type="match status" value="1"/>
</dbReference>
<keyword evidence="4" id="KW-0808">Transferase</keyword>
<dbReference type="SMART" id="SM00387">
    <property type="entry name" value="HATPase_c"/>
    <property type="match status" value="1"/>
</dbReference>
<comment type="catalytic activity">
    <reaction evidence="1">
        <text>ATP + protein L-histidine = ADP + protein N-phospho-L-histidine.</text>
        <dbReference type="EC" id="2.7.13.3"/>
    </reaction>
</comment>
<dbReference type="InterPro" id="IPR000014">
    <property type="entry name" value="PAS"/>
</dbReference>
<evidence type="ECO:0000256" key="8">
    <source>
        <dbReference type="ARBA" id="ARBA00023012"/>
    </source>
</evidence>
<dbReference type="InterPro" id="IPR003594">
    <property type="entry name" value="HATPase_dom"/>
</dbReference>
<dbReference type="Pfam" id="PF00512">
    <property type="entry name" value="HisKA"/>
    <property type="match status" value="1"/>
</dbReference>
<dbReference type="PRINTS" id="PR00344">
    <property type="entry name" value="BCTRLSENSOR"/>
</dbReference>
<dbReference type="PANTHER" id="PTHR43065">
    <property type="entry name" value="SENSOR HISTIDINE KINASE"/>
    <property type="match status" value="1"/>
</dbReference>
<sequence length="475" mass="53417">MRVDCALGMLISAVGVVVALILVFYSHRLGDLPGFLFLLPMLLLLAVLVFFMYRMIRYRQVLGVMHSGMHDAQDGILSPVDVGRVRDPYLKRLISDYNSMMTSLRRVFSTVEECQNRFLAERNRINAVLQSLPGALLSVDDNLCINAVNSQAEAMFGASEEELVGRSLFDLLRLSESDRNLLRDAFLYKRHVSNQEINILLKGERRYISLNLSFITQTDPDMGAVITLQDISDYKRLQENVYNQEKLVAMGELAAGVAHELNTPLGSIVGYAQLLRDAMGEDRKTYEWTRIICDEARRCSRIIDDLLHYARSRDECNNDVCEINDLVRVVSETFVSCRMKRYNIDVRLNLPEGEIKVEGGCGQLEIVLVNLMSNSIQALAGQDDAVINIKTELSGDNRVRLLVEDNGPGIPEEVRNRIFDPFFTTKDVGSGSGLGLAICQAMLNRRGASIWYDASYKDGARFIVELPRVLNEAVT</sequence>
<dbReference type="SUPFAM" id="SSF47384">
    <property type="entry name" value="Homodimeric domain of signal transducing histidine kinase"/>
    <property type="match status" value="1"/>
</dbReference>
<keyword evidence="9" id="KW-1133">Transmembrane helix</keyword>
<dbReference type="PROSITE" id="PS50109">
    <property type="entry name" value="HIS_KIN"/>
    <property type="match status" value="1"/>
</dbReference>
<dbReference type="CDD" id="cd00130">
    <property type="entry name" value="PAS"/>
    <property type="match status" value="1"/>
</dbReference>
<protein>
    <recommendedName>
        <fullName evidence="2">histidine kinase</fullName>
        <ecNumber evidence="2">2.7.13.3</ecNumber>
    </recommendedName>
</protein>
<evidence type="ECO:0000256" key="6">
    <source>
        <dbReference type="ARBA" id="ARBA00022777"/>
    </source>
</evidence>
<feature type="transmembrane region" description="Helical" evidence="9">
    <location>
        <begin position="7"/>
        <end position="26"/>
    </location>
</feature>
<feature type="transmembrane region" description="Helical" evidence="9">
    <location>
        <begin position="32"/>
        <end position="53"/>
    </location>
</feature>
<evidence type="ECO:0000256" key="1">
    <source>
        <dbReference type="ARBA" id="ARBA00000085"/>
    </source>
</evidence>
<dbReference type="InterPro" id="IPR005467">
    <property type="entry name" value="His_kinase_dom"/>
</dbReference>
<dbReference type="Gene3D" id="3.30.450.20">
    <property type="entry name" value="PAS domain"/>
    <property type="match status" value="1"/>
</dbReference>
<dbReference type="SUPFAM" id="SSF55785">
    <property type="entry name" value="PYP-like sensor domain (PAS domain)"/>
    <property type="match status" value="1"/>
</dbReference>
<dbReference type="InterPro" id="IPR036097">
    <property type="entry name" value="HisK_dim/P_sf"/>
</dbReference>
<dbReference type="GO" id="GO:0005524">
    <property type="term" value="F:ATP binding"/>
    <property type="evidence" value="ECO:0007669"/>
    <property type="project" value="UniProtKB-KW"/>
</dbReference>
<feature type="domain" description="PAS" evidence="11">
    <location>
        <begin position="121"/>
        <end position="195"/>
    </location>
</feature>
<dbReference type="GO" id="GO:0000155">
    <property type="term" value="F:phosphorelay sensor kinase activity"/>
    <property type="evidence" value="ECO:0007669"/>
    <property type="project" value="InterPro"/>
</dbReference>
<evidence type="ECO:0000259" key="10">
    <source>
        <dbReference type="PROSITE" id="PS50109"/>
    </source>
</evidence>
<evidence type="ECO:0000256" key="9">
    <source>
        <dbReference type="SAM" id="Phobius"/>
    </source>
</evidence>
<feature type="domain" description="Histidine kinase" evidence="10">
    <location>
        <begin position="256"/>
        <end position="470"/>
    </location>
</feature>
<evidence type="ECO:0000259" key="11">
    <source>
        <dbReference type="PROSITE" id="PS50112"/>
    </source>
</evidence>
<dbReference type="AlphaFoldDB" id="A0A426QKB1"/>
<dbReference type="NCBIfam" id="TIGR00229">
    <property type="entry name" value="sensory_box"/>
    <property type="match status" value="1"/>
</dbReference>
<comment type="caution">
    <text evidence="12">The sequence shown here is derived from an EMBL/GenBank/DDBJ whole genome shotgun (WGS) entry which is preliminary data.</text>
</comment>
<dbReference type="Gene3D" id="1.10.287.130">
    <property type="match status" value="1"/>
</dbReference>
<dbReference type="EC" id="2.7.13.3" evidence="2"/>
<keyword evidence="6" id="KW-0418">Kinase</keyword>
<name>A0A426QKB1_9GAMM</name>
<keyword evidence="13" id="KW-1185">Reference proteome</keyword>
<dbReference type="GO" id="GO:0006355">
    <property type="term" value="P:regulation of DNA-templated transcription"/>
    <property type="evidence" value="ECO:0007669"/>
    <property type="project" value="InterPro"/>
</dbReference>
<keyword evidence="9" id="KW-0812">Transmembrane</keyword>
<evidence type="ECO:0000256" key="7">
    <source>
        <dbReference type="ARBA" id="ARBA00022840"/>
    </source>
</evidence>
<dbReference type="InterPro" id="IPR036890">
    <property type="entry name" value="HATPase_C_sf"/>
</dbReference>
<keyword evidence="7" id="KW-0067">ATP-binding</keyword>
<keyword evidence="8" id="KW-0902">Two-component regulatory system</keyword>
<evidence type="ECO:0000256" key="5">
    <source>
        <dbReference type="ARBA" id="ARBA00022741"/>
    </source>
</evidence>
<dbReference type="CDD" id="cd00082">
    <property type="entry name" value="HisKA"/>
    <property type="match status" value="1"/>
</dbReference>
<dbReference type="PROSITE" id="PS50112">
    <property type="entry name" value="PAS"/>
    <property type="match status" value="1"/>
</dbReference>
<evidence type="ECO:0000256" key="4">
    <source>
        <dbReference type="ARBA" id="ARBA00022679"/>
    </source>
</evidence>
<keyword evidence="5" id="KW-0547">Nucleotide-binding</keyword>
<dbReference type="InterPro" id="IPR013767">
    <property type="entry name" value="PAS_fold"/>
</dbReference>
<evidence type="ECO:0000256" key="3">
    <source>
        <dbReference type="ARBA" id="ARBA00022553"/>
    </source>
</evidence>
<dbReference type="InterPro" id="IPR004358">
    <property type="entry name" value="Sig_transdc_His_kin-like_C"/>
</dbReference>
<dbReference type="SMART" id="SM00388">
    <property type="entry name" value="HisKA"/>
    <property type="match status" value="1"/>
</dbReference>
<dbReference type="Proteomes" id="UP000287798">
    <property type="component" value="Unassembled WGS sequence"/>
</dbReference>
<keyword evidence="9" id="KW-0472">Membrane</keyword>